<protein>
    <submittedName>
        <fullName evidence="2">Uncharacterized protein</fullName>
    </submittedName>
</protein>
<gene>
    <name evidence="2" type="ORF">GBAR_LOCUS27451</name>
</gene>
<proteinExistence type="predicted"/>
<feature type="region of interest" description="Disordered" evidence="1">
    <location>
        <begin position="1"/>
        <end position="38"/>
    </location>
</feature>
<keyword evidence="3" id="KW-1185">Reference proteome</keyword>
<evidence type="ECO:0000256" key="1">
    <source>
        <dbReference type="SAM" id="MobiDB-lite"/>
    </source>
</evidence>
<evidence type="ECO:0000313" key="2">
    <source>
        <dbReference type="EMBL" id="CAI8049866.1"/>
    </source>
</evidence>
<evidence type="ECO:0000313" key="3">
    <source>
        <dbReference type="Proteomes" id="UP001174909"/>
    </source>
</evidence>
<dbReference type="Proteomes" id="UP001174909">
    <property type="component" value="Unassembled WGS sequence"/>
</dbReference>
<organism evidence="2 3">
    <name type="scientific">Geodia barretti</name>
    <name type="common">Barrett's horny sponge</name>
    <dbReference type="NCBI Taxonomy" id="519541"/>
    <lineage>
        <taxon>Eukaryota</taxon>
        <taxon>Metazoa</taxon>
        <taxon>Porifera</taxon>
        <taxon>Demospongiae</taxon>
        <taxon>Heteroscleromorpha</taxon>
        <taxon>Tetractinellida</taxon>
        <taxon>Astrophorina</taxon>
        <taxon>Geodiidae</taxon>
        <taxon>Geodia</taxon>
    </lineage>
</organism>
<dbReference type="AlphaFoldDB" id="A0AA35TMY2"/>
<name>A0AA35TMY2_GEOBA</name>
<dbReference type="EMBL" id="CASHTH010003821">
    <property type="protein sequence ID" value="CAI8049866.1"/>
    <property type="molecule type" value="Genomic_DNA"/>
</dbReference>
<feature type="non-terminal residue" evidence="2">
    <location>
        <position position="38"/>
    </location>
</feature>
<comment type="caution">
    <text evidence="2">The sequence shown here is derived from an EMBL/GenBank/DDBJ whole genome shotgun (WGS) entry which is preliminary data.</text>
</comment>
<sequence length="38" mass="3985">RPDKSGSVLTEPVYPVADSKEPSISSAGITDLEPDNVN</sequence>
<reference evidence="2" key="1">
    <citation type="submission" date="2023-03" db="EMBL/GenBank/DDBJ databases">
        <authorList>
            <person name="Steffen K."/>
            <person name="Cardenas P."/>
        </authorList>
    </citation>
    <scope>NUCLEOTIDE SEQUENCE</scope>
</reference>
<accession>A0AA35TMY2</accession>